<evidence type="ECO:0000256" key="3">
    <source>
        <dbReference type="ARBA" id="ARBA00022695"/>
    </source>
</evidence>
<keyword evidence="2" id="KW-0808">Transferase</keyword>
<dbReference type="AlphaFoldDB" id="A0A9D1J8N5"/>
<evidence type="ECO:0000256" key="1">
    <source>
        <dbReference type="ARBA" id="ARBA00010401"/>
    </source>
</evidence>
<dbReference type="InterPro" id="IPR029044">
    <property type="entry name" value="Nucleotide-diphossugar_trans"/>
</dbReference>
<dbReference type="CDD" id="cd04193">
    <property type="entry name" value="UDPGlcNAc_PPase"/>
    <property type="match status" value="1"/>
</dbReference>
<dbReference type="Proteomes" id="UP000823913">
    <property type="component" value="Unassembled WGS sequence"/>
</dbReference>
<comment type="caution">
    <text evidence="4">The sequence shown here is derived from an EMBL/GenBank/DDBJ whole genome shotgun (WGS) entry which is preliminary data.</text>
</comment>
<dbReference type="GO" id="GO:0070569">
    <property type="term" value="F:uridylyltransferase activity"/>
    <property type="evidence" value="ECO:0007669"/>
    <property type="project" value="InterPro"/>
</dbReference>
<organism evidence="4 5">
    <name type="scientific">Candidatus Coproplasma avicola</name>
    <dbReference type="NCBI Taxonomy" id="2840744"/>
    <lineage>
        <taxon>Bacteria</taxon>
        <taxon>Bacillati</taxon>
        <taxon>Bacillota</taxon>
        <taxon>Clostridia</taxon>
        <taxon>Eubacteriales</taxon>
        <taxon>Candidatus Coproplasma</taxon>
    </lineage>
</organism>
<dbReference type="InterPro" id="IPR002618">
    <property type="entry name" value="UDPGP_fam"/>
</dbReference>
<dbReference type="Pfam" id="PF01704">
    <property type="entry name" value="UDPGP"/>
    <property type="match status" value="1"/>
</dbReference>
<evidence type="ECO:0000256" key="2">
    <source>
        <dbReference type="ARBA" id="ARBA00022679"/>
    </source>
</evidence>
<name>A0A9D1J8N5_9FIRM</name>
<comment type="similarity">
    <text evidence="1">Belongs to the UDPGP type 1 family.</text>
</comment>
<dbReference type="Gene3D" id="3.90.550.10">
    <property type="entry name" value="Spore Coat Polysaccharide Biosynthesis Protein SpsA, Chain A"/>
    <property type="match status" value="1"/>
</dbReference>
<evidence type="ECO:0000313" key="4">
    <source>
        <dbReference type="EMBL" id="HIR66874.1"/>
    </source>
</evidence>
<reference evidence="4" key="1">
    <citation type="submission" date="2020-10" db="EMBL/GenBank/DDBJ databases">
        <authorList>
            <person name="Gilroy R."/>
        </authorList>
    </citation>
    <scope>NUCLEOTIDE SEQUENCE</scope>
    <source>
        <strain evidence="4">ChiW16-3235</strain>
    </source>
</reference>
<accession>A0A9D1J8N5</accession>
<dbReference type="EMBL" id="DVHK01000058">
    <property type="protein sequence ID" value="HIR66874.1"/>
    <property type="molecule type" value="Genomic_DNA"/>
</dbReference>
<keyword evidence="3" id="KW-0548">Nucleotidyltransferase</keyword>
<dbReference type="PANTHER" id="PTHR11952">
    <property type="entry name" value="UDP- GLUCOSE PYROPHOSPHORYLASE"/>
    <property type="match status" value="1"/>
</dbReference>
<sequence length="406" mass="45185">MNYTQAKQLLAANGQQQLLEYYEELNEEQRASLLSDIGKIDFSVLENLHSEYSKTLGKLSPADALSVEDIAKDKEEYEKLGLAALRAGKVGAVLLAGGQGTRLGSSLPKGMYNIGITRTLTIFEQQMNNIKQVTDKAGCMFHLFVMTSDLNDAATRAYFKDSNYFGYDPSKIHFYEQKLAPACSKEGRIYLDQKYKVSMSPNGNGGWYSSLVEAGYDIFLKSEGIEWLNIYAVDNVLQRICDPVFIGATIKSGCACSGKVVKKVAPEERVGVLCKEDGLPTIVEYYEMPPELAAMRDEDGQLTYRYGVILNYLFSVDVLNKIYKDKLPCHLAFKAIPHIENGVRVTPSEPCGYKFETLAVDIVRLMGSCLAFEVVREREFAPVKNKTGVDSVESARELLKLNGVKL</sequence>
<dbReference type="InterPro" id="IPR039741">
    <property type="entry name" value="UDP-sugar_pyrophosphorylase"/>
</dbReference>
<dbReference type="SUPFAM" id="SSF53448">
    <property type="entry name" value="Nucleotide-diphospho-sugar transferases"/>
    <property type="match status" value="1"/>
</dbReference>
<protein>
    <submittedName>
        <fullName evidence="4">UDPGP type 1 family protein</fullName>
    </submittedName>
</protein>
<dbReference type="PANTHER" id="PTHR11952:SF2">
    <property type="entry name" value="LD24639P"/>
    <property type="match status" value="1"/>
</dbReference>
<proteinExistence type="inferred from homology"/>
<reference evidence="4" key="2">
    <citation type="journal article" date="2021" name="PeerJ">
        <title>Extensive microbial diversity within the chicken gut microbiome revealed by metagenomics and culture.</title>
        <authorList>
            <person name="Gilroy R."/>
            <person name="Ravi A."/>
            <person name="Getino M."/>
            <person name="Pursley I."/>
            <person name="Horton D.L."/>
            <person name="Alikhan N.F."/>
            <person name="Baker D."/>
            <person name="Gharbi K."/>
            <person name="Hall N."/>
            <person name="Watson M."/>
            <person name="Adriaenssens E.M."/>
            <person name="Foster-Nyarko E."/>
            <person name="Jarju S."/>
            <person name="Secka A."/>
            <person name="Antonio M."/>
            <person name="Oren A."/>
            <person name="Chaudhuri R.R."/>
            <person name="La Ragione R."/>
            <person name="Hildebrand F."/>
            <person name="Pallen M.J."/>
        </authorList>
    </citation>
    <scope>NUCLEOTIDE SEQUENCE</scope>
    <source>
        <strain evidence="4">ChiW16-3235</strain>
    </source>
</reference>
<evidence type="ECO:0000313" key="5">
    <source>
        <dbReference type="Proteomes" id="UP000823913"/>
    </source>
</evidence>
<gene>
    <name evidence="4" type="ORF">IAB94_02355</name>
</gene>